<protein>
    <recommendedName>
        <fullName evidence="2">Zinc finger CHCC-type domain-containing protein</fullName>
    </recommendedName>
</protein>
<dbReference type="AlphaFoldDB" id="Q2N7B3"/>
<feature type="region of interest" description="Disordered" evidence="1">
    <location>
        <begin position="95"/>
        <end position="116"/>
    </location>
</feature>
<dbReference type="EMBL" id="CP000157">
    <property type="protein sequence ID" value="ABC64428.1"/>
    <property type="molecule type" value="Genomic_DNA"/>
</dbReference>
<keyword evidence="4" id="KW-1185">Reference proteome</keyword>
<organism evidence="3 4">
    <name type="scientific">Erythrobacter litoralis (strain HTCC2594)</name>
    <dbReference type="NCBI Taxonomy" id="314225"/>
    <lineage>
        <taxon>Bacteria</taxon>
        <taxon>Pseudomonadati</taxon>
        <taxon>Pseudomonadota</taxon>
        <taxon>Alphaproteobacteria</taxon>
        <taxon>Sphingomonadales</taxon>
        <taxon>Erythrobacteraceae</taxon>
        <taxon>Erythrobacter/Porphyrobacter group</taxon>
        <taxon>Erythrobacter</taxon>
    </lineage>
</organism>
<dbReference type="eggNOG" id="COG4391">
    <property type="taxonomic scope" value="Bacteria"/>
</dbReference>
<evidence type="ECO:0000256" key="1">
    <source>
        <dbReference type="SAM" id="MobiDB-lite"/>
    </source>
</evidence>
<sequence length="116" mass="12525">MSEEFASADALAQNKNARLSRRANPSIGRGMHTAPPEVIKTTTRRVSCDGASDIRGGANYRPAALGHPRIYLEIDEHGYVDCGYCDRRFVLEGGPADGVDQATLRDISEGADPGHR</sequence>
<feature type="compositionally biased region" description="Basic and acidic residues" evidence="1">
    <location>
        <begin position="106"/>
        <end position="116"/>
    </location>
</feature>
<evidence type="ECO:0000313" key="4">
    <source>
        <dbReference type="Proteomes" id="UP000008808"/>
    </source>
</evidence>
<dbReference type="STRING" id="314225.ELI_11680"/>
<accession>Q2N7B3</accession>
<reference evidence="4" key="1">
    <citation type="journal article" date="2009" name="J. Bacteriol.">
        <title>Complete genome sequence of Erythrobacter litoralis HTCC2594.</title>
        <authorList>
            <person name="Oh H.M."/>
            <person name="Giovannoni S.J."/>
            <person name="Ferriera S."/>
            <person name="Johnson J."/>
            <person name="Cho J.C."/>
        </authorList>
    </citation>
    <scope>NUCLEOTIDE SEQUENCE [LARGE SCALE GENOMIC DNA]</scope>
    <source>
        <strain evidence="4">HTCC2594</strain>
    </source>
</reference>
<dbReference type="KEGG" id="eli:ELI_11680"/>
<dbReference type="InterPro" id="IPR019401">
    <property type="entry name" value="Znf_CHCC"/>
</dbReference>
<dbReference type="Gene3D" id="2.60.260.40">
    <property type="entry name" value="q5lls5 like domains"/>
    <property type="match status" value="1"/>
</dbReference>
<proteinExistence type="predicted"/>
<dbReference type="Proteomes" id="UP000008808">
    <property type="component" value="Chromosome"/>
</dbReference>
<feature type="region of interest" description="Disordered" evidence="1">
    <location>
        <begin position="1"/>
        <end position="37"/>
    </location>
</feature>
<evidence type="ECO:0000259" key="2">
    <source>
        <dbReference type="Pfam" id="PF10276"/>
    </source>
</evidence>
<gene>
    <name evidence="3" type="ordered locus">ELI_11680</name>
</gene>
<dbReference type="Pfam" id="PF10276">
    <property type="entry name" value="zf-CHCC"/>
    <property type="match status" value="1"/>
</dbReference>
<dbReference type="HOGENOM" id="CLU_083053_5_0_5"/>
<evidence type="ECO:0000313" key="3">
    <source>
        <dbReference type="EMBL" id="ABC64428.1"/>
    </source>
</evidence>
<name>Q2N7B3_ERYLH</name>
<feature type="domain" description="Zinc finger CHCC-type" evidence="2">
    <location>
        <begin position="44"/>
        <end position="89"/>
    </location>
</feature>